<name>A0A1N6G229_9FLAO</name>
<evidence type="ECO:0000256" key="1">
    <source>
        <dbReference type="SAM" id="SignalP"/>
    </source>
</evidence>
<reference evidence="3" key="1">
    <citation type="submission" date="2016-11" db="EMBL/GenBank/DDBJ databases">
        <authorList>
            <person name="Varghese N."/>
            <person name="Submissions S."/>
        </authorList>
    </citation>
    <scope>NUCLEOTIDE SEQUENCE [LARGE SCALE GENOMIC DNA]</scope>
    <source>
        <strain evidence="3">DSM 27623</strain>
    </source>
</reference>
<evidence type="ECO:0000313" key="2">
    <source>
        <dbReference type="EMBL" id="SIO01578.1"/>
    </source>
</evidence>
<evidence type="ECO:0000313" key="3">
    <source>
        <dbReference type="Proteomes" id="UP000185207"/>
    </source>
</evidence>
<feature type="signal peptide" evidence="1">
    <location>
        <begin position="1"/>
        <end position="22"/>
    </location>
</feature>
<organism evidence="2 3">
    <name type="scientific">Epilithonimonas zeae</name>
    <dbReference type="NCBI Taxonomy" id="1416779"/>
    <lineage>
        <taxon>Bacteria</taxon>
        <taxon>Pseudomonadati</taxon>
        <taxon>Bacteroidota</taxon>
        <taxon>Flavobacteriia</taxon>
        <taxon>Flavobacteriales</taxon>
        <taxon>Weeksellaceae</taxon>
        <taxon>Chryseobacterium group</taxon>
        <taxon>Epilithonimonas</taxon>
    </lineage>
</organism>
<dbReference type="Proteomes" id="UP000185207">
    <property type="component" value="Unassembled WGS sequence"/>
</dbReference>
<proteinExistence type="predicted"/>
<keyword evidence="3" id="KW-1185">Reference proteome</keyword>
<evidence type="ECO:0008006" key="4">
    <source>
        <dbReference type="Google" id="ProtNLM"/>
    </source>
</evidence>
<feature type="chain" id="PRO_5012545862" description="Lipocalin-like domain-containing protein" evidence="1">
    <location>
        <begin position="23"/>
        <end position="126"/>
    </location>
</feature>
<dbReference type="STRING" id="1416779.SAMN05444409_1607"/>
<keyword evidence="1" id="KW-0732">Signal</keyword>
<gene>
    <name evidence="2" type="ORF">SAMN05444409_1607</name>
</gene>
<dbReference type="EMBL" id="FSRK01000001">
    <property type="protein sequence ID" value="SIO01578.1"/>
    <property type="molecule type" value="Genomic_DNA"/>
</dbReference>
<accession>A0A1N6G229</accession>
<protein>
    <recommendedName>
        <fullName evidence="4">Lipocalin-like domain-containing protein</fullName>
    </recommendedName>
</protein>
<sequence length="126" mass="14104">MKTLIFSLITTCLLMSCQSSNSKTDTTIIGDWDAHLSHNGKPYVLKAHFGADNNYDGFTDGKLFVTGKYTIEGDVMIISDSLCNEQYEGKYKIAFFAQDSLRFSVIEDTCKMRNQGINGLAVKRLQ</sequence>
<dbReference type="PROSITE" id="PS51257">
    <property type="entry name" value="PROKAR_LIPOPROTEIN"/>
    <property type="match status" value="1"/>
</dbReference>
<dbReference type="AlphaFoldDB" id="A0A1N6G229"/>